<dbReference type="Gene3D" id="3.20.20.370">
    <property type="entry name" value="Glycoside hydrolase/deacetylase"/>
    <property type="match status" value="1"/>
</dbReference>
<comment type="caution">
    <text evidence="1">The sequence shown here is derived from an EMBL/GenBank/DDBJ whole genome shotgun (WGS) entry which is preliminary data.</text>
</comment>
<dbReference type="InterPro" id="IPR011330">
    <property type="entry name" value="Glyco_hydro/deAcase_b/a-brl"/>
</dbReference>
<dbReference type="EMBL" id="JAGGJV010000010">
    <property type="protein sequence ID" value="MBP1861411.1"/>
    <property type="molecule type" value="Genomic_DNA"/>
</dbReference>
<dbReference type="Proteomes" id="UP000823786">
    <property type="component" value="Unassembled WGS sequence"/>
</dbReference>
<gene>
    <name evidence="1" type="ORF">J2Z75_004940</name>
</gene>
<dbReference type="RefSeq" id="WP_209855618.1">
    <property type="nucleotide sequence ID" value="NZ_JAGGJV010000010.1"/>
</dbReference>
<organism evidence="1 2">
    <name type="scientific">Rhizobium herbae</name>
    <dbReference type="NCBI Taxonomy" id="508661"/>
    <lineage>
        <taxon>Bacteria</taxon>
        <taxon>Pseudomonadati</taxon>
        <taxon>Pseudomonadota</taxon>
        <taxon>Alphaproteobacteria</taxon>
        <taxon>Hyphomicrobiales</taxon>
        <taxon>Rhizobiaceae</taxon>
        <taxon>Rhizobium/Agrobacterium group</taxon>
        <taxon>Rhizobium</taxon>
    </lineage>
</organism>
<dbReference type="CDD" id="cd10928">
    <property type="entry name" value="CE4_u4"/>
    <property type="match status" value="1"/>
</dbReference>
<dbReference type="SUPFAM" id="SSF88713">
    <property type="entry name" value="Glycoside hydrolase/deacetylase"/>
    <property type="match status" value="1"/>
</dbReference>
<proteinExistence type="predicted"/>
<evidence type="ECO:0000313" key="2">
    <source>
        <dbReference type="Proteomes" id="UP000823786"/>
    </source>
</evidence>
<dbReference type="InterPro" id="IPR049591">
    <property type="entry name" value="CE4_u4-like"/>
</dbReference>
<keyword evidence="2" id="KW-1185">Reference proteome</keyword>
<evidence type="ECO:0008006" key="3">
    <source>
        <dbReference type="Google" id="ProtNLM"/>
    </source>
</evidence>
<reference evidence="1 2" key="1">
    <citation type="submission" date="2021-03" db="EMBL/GenBank/DDBJ databases">
        <title>Genomic Encyclopedia of Type Strains, Phase IV (KMG-IV): sequencing the most valuable type-strain genomes for metagenomic binning, comparative biology and taxonomic classification.</title>
        <authorList>
            <person name="Goeker M."/>
        </authorList>
    </citation>
    <scope>NUCLEOTIDE SEQUENCE [LARGE SCALE GENOMIC DNA]</scope>
    <source>
        <strain evidence="1 2">DSM 26427</strain>
    </source>
</reference>
<sequence>MNDFEKTIVEELGRWQQTGKVARFWLRDDDAVEPTAPLDRLLEISGIFSVPLTLAIIPAHTGEALAARLEREPLCTVAVHGWSHKNYAGAEEKKQELGRHRPAAAVLGELKQGFDRLAGLHSGRFVPMLVPPWNRIDAALVPHLAGLGYEALSVYGPEKPADLPLINSHVDVMDWHGTRGGRDPQALVVEIVARLRHMFDNGGTMGLLTHHLVHDDAVWNFMSALFAVTSRHPACLWTPVPDILRGQKAPVHQG</sequence>
<accession>A0ABS4EUE8</accession>
<name>A0ABS4EUE8_9HYPH</name>
<protein>
    <recommendedName>
        <fullName evidence="3">Polysaccharide deacetylase</fullName>
    </recommendedName>
</protein>
<evidence type="ECO:0000313" key="1">
    <source>
        <dbReference type="EMBL" id="MBP1861411.1"/>
    </source>
</evidence>